<organism evidence="4 5">
    <name type="scientific">Curtobacterium citreum</name>
    <dbReference type="NCBI Taxonomy" id="2036"/>
    <lineage>
        <taxon>Bacteria</taxon>
        <taxon>Bacillati</taxon>
        <taxon>Actinomycetota</taxon>
        <taxon>Actinomycetes</taxon>
        <taxon>Micrococcales</taxon>
        <taxon>Microbacteriaceae</taxon>
        <taxon>Curtobacterium</taxon>
    </lineage>
</organism>
<evidence type="ECO:0000313" key="4">
    <source>
        <dbReference type="EMBL" id="MEK0172947.1"/>
    </source>
</evidence>
<evidence type="ECO:0000259" key="3">
    <source>
        <dbReference type="PROSITE" id="PS51186"/>
    </source>
</evidence>
<sequence>MDTGAVDDLRTFLVGADLTVAGLDRAGLGPAGLEPTVRLWVDRADDGRVVGSTGYETSADGVHVLVRSVAVAPHLRGLGHGTRLARFAVDHAAATGAGRAWLFSRRSGPFWQSLGFAAADRDDLAAALADTHQVRSFRRTGQLAHEVAWSLDLTAV</sequence>
<keyword evidence="5" id="KW-1185">Reference proteome</keyword>
<dbReference type="EMBL" id="JBBLYY010000077">
    <property type="protein sequence ID" value="MEK0172947.1"/>
    <property type="molecule type" value="Genomic_DNA"/>
</dbReference>
<dbReference type="Gene3D" id="3.40.630.30">
    <property type="match status" value="1"/>
</dbReference>
<dbReference type="SUPFAM" id="SSF55729">
    <property type="entry name" value="Acyl-CoA N-acyltransferases (Nat)"/>
    <property type="match status" value="1"/>
</dbReference>
<dbReference type="RefSeq" id="WP_340197768.1">
    <property type="nucleotide sequence ID" value="NZ_JBBKAP010000076.1"/>
</dbReference>
<feature type="domain" description="N-acetyltransferase" evidence="3">
    <location>
        <begin position="1"/>
        <end position="135"/>
    </location>
</feature>
<gene>
    <name evidence="4" type="ORF">WMN62_15855</name>
</gene>
<dbReference type="Proteomes" id="UP001370299">
    <property type="component" value="Unassembled WGS sequence"/>
</dbReference>
<comment type="caution">
    <text evidence="4">The sequence shown here is derived from an EMBL/GenBank/DDBJ whole genome shotgun (WGS) entry which is preliminary data.</text>
</comment>
<dbReference type="PANTHER" id="PTHR43877">
    <property type="entry name" value="AMINOALKYLPHOSPHONATE N-ACETYLTRANSFERASE-RELATED-RELATED"/>
    <property type="match status" value="1"/>
</dbReference>
<keyword evidence="1" id="KW-0808">Transferase</keyword>
<protein>
    <submittedName>
        <fullName evidence="4">GNAT family N-acetyltransferase</fullName>
    </submittedName>
</protein>
<proteinExistence type="predicted"/>
<dbReference type="Pfam" id="PF00583">
    <property type="entry name" value="Acetyltransf_1"/>
    <property type="match status" value="1"/>
</dbReference>
<evidence type="ECO:0000256" key="2">
    <source>
        <dbReference type="ARBA" id="ARBA00023315"/>
    </source>
</evidence>
<name>A0ABU8YEN1_9MICO</name>
<dbReference type="InterPro" id="IPR016181">
    <property type="entry name" value="Acyl_CoA_acyltransferase"/>
</dbReference>
<dbReference type="InterPro" id="IPR050832">
    <property type="entry name" value="Bact_Acetyltransf"/>
</dbReference>
<dbReference type="CDD" id="cd04301">
    <property type="entry name" value="NAT_SF"/>
    <property type="match status" value="1"/>
</dbReference>
<reference evidence="4 5" key="1">
    <citation type="submission" date="2024-03" db="EMBL/GenBank/DDBJ databases">
        <title>Whole genomes of four grape xylem sap localized bacterial endophytes.</title>
        <authorList>
            <person name="Kumar G."/>
            <person name="Savka M.A."/>
        </authorList>
    </citation>
    <scope>NUCLEOTIDE SEQUENCE [LARGE SCALE GENOMIC DNA]</scope>
    <source>
        <strain evidence="4 5">RIT_GXS8</strain>
    </source>
</reference>
<evidence type="ECO:0000313" key="5">
    <source>
        <dbReference type="Proteomes" id="UP001370299"/>
    </source>
</evidence>
<evidence type="ECO:0000256" key="1">
    <source>
        <dbReference type="ARBA" id="ARBA00022679"/>
    </source>
</evidence>
<dbReference type="InterPro" id="IPR000182">
    <property type="entry name" value="GNAT_dom"/>
</dbReference>
<dbReference type="PROSITE" id="PS51186">
    <property type="entry name" value="GNAT"/>
    <property type="match status" value="1"/>
</dbReference>
<accession>A0ABU8YEN1</accession>
<keyword evidence="2" id="KW-0012">Acyltransferase</keyword>